<proteinExistence type="predicted"/>
<reference evidence="1 2" key="1">
    <citation type="submission" date="2018-09" db="EMBL/GenBank/DDBJ databases">
        <title>Metagenome Assembled Genomes from an Advanced Water Purification Facility.</title>
        <authorList>
            <person name="Stamps B.W."/>
            <person name="Spear J.R."/>
        </authorList>
    </citation>
    <scope>NUCLEOTIDE SEQUENCE [LARGE SCALE GENOMIC DNA]</scope>
    <source>
        <strain evidence="1">Bin_27_1</strain>
    </source>
</reference>
<sequence length="114" mass="12680">MSVRFLGRRVYLGLVVVLCSARHAGQNTAAARLCEALAVPLRTLTRWRRWWREDFMQTPLWQAMCARFMPPVSAQGLPGELLARFAGDGGQALARLLCFLAPITVRAATLPEGR</sequence>
<dbReference type="RefSeq" id="WP_276657114.1">
    <property type="nucleotide sequence ID" value="NZ_SSFD01000054.1"/>
</dbReference>
<protein>
    <submittedName>
        <fullName evidence="1">Uncharacterized protein</fullName>
    </submittedName>
</protein>
<dbReference type="EMBL" id="SSFD01000054">
    <property type="protein sequence ID" value="TXH89773.1"/>
    <property type="molecule type" value="Genomic_DNA"/>
</dbReference>
<accession>A0A5C7T1I2</accession>
<dbReference type="Proteomes" id="UP000321192">
    <property type="component" value="Unassembled WGS sequence"/>
</dbReference>
<organism evidence="1 2">
    <name type="scientific">Thauera aminoaromatica</name>
    <dbReference type="NCBI Taxonomy" id="164330"/>
    <lineage>
        <taxon>Bacteria</taxon>
        <taxon>Pseudomonadati</taxon>
        <taxon>Pseudomonadota</taxon>
        <taxon>Betaproteobacteria</taxon>
        <taxon>Rhodocyclales</taxon>
        <taxon>Zoogloeaceae</taxon>
        <taxon>Thauera</taxon>
    </lineage>
</organism>
<gene>
    <name evidence="1" type="ORF">E6Q80_04150</name>
</gene>
<comment type="caution">
    <text evidence="1">The sequence shown here is derived from an EMBL/GenBank/DDBJ whole genome shotgun (WGS) entry which is preliminary data.</text>
</comment>
<evidence type="ECO:0000313" key="2">
    <source>
        <dbReference type="Proteomes" id="UP000321192"/>
    </source>
</evidence>
<evidence type="ECO:0000313" key="1">
    <source>
        <dbReference type="EMBL" id="TXH89773.1"/>
    </source>
</evidence>
<dbReference type="AlphaFoldDB" id="A0A5C7T1I2"/>
<name>A0A5C7T1I2_THASP</name>